<evidence type="ECO:0000256" key="3">
    <source>
        <dbReference type="ARBA" id="ARBA00022519"/>
    </source>
</evidence>
<evidence type="ECO:0000313" key="9">
    <source>
        <dbReference type="EMBL" id="THD71545.1"/>
    </source>
</evidence>
<protein>
    <submittedName>
        <fullName evidence="9">MCE family protein</fullName>
    </submittedName>
</protein>
<dbReference type="RefSeq" id="WP_136340500.1">
    <property type="nucleotide sequence ID" value="NZ_SSMD01000011.1"/>
</dbReference>
<dbReference type="PANTHER" id="PTHR30462:SF2">
    <property type="entry name" value="INTERMEMBRANE TRANSPORT PROTEIN PQIB"/>
    <property type="match status" value="1"/>
</dbReference>
<evidence type="ECO:0000256" key="5">
    <source>
        <dbReference type="ARBA" id="ARBA00022989"/>
    </source>
</evidence>
<feature type="domain" description="Mce/MlaD" evidence="8">
    <location>
        <begin position="301"/>
        <end position="393"/>
    </location>
</feature>
<dbReference type="InterPro" id="IPR051800">
    <property type="entry name" value="PqiA-PqiB_transport"/>
</dbReference>
<accession>A0A4S3M656</accession>
<comment type="caution">
    <text evidence="9">The sequence shown here is derived from an EMBL/GenBank/DDBJ whole genome shotgun (WGS) entry which is preliminary data.</text>
</comment>
<evidence type="ECO:0000256" key="6">
    <source>
        <dbReference type="ARBA" id="ARBA00023136"/>
    </source>
</evidence>
<dbReference type="InterPro" id="IPR003399">
    <property type="entry name" value="Mce/MlaD"/>
</dbReference>
<keyword evidence="2" id="KW-1003">Cell membrane</keyword>
<dbReference type="GO" id="GO:0005886">
    <property type="term" value="C:plasma membrane"/>
    <property type="evidence" value="ECO:0007669"/>
    <property type="project" value="UniProtKB-SubCell"/>
</dbReference>
<evidence type="ECO:0000256" key="1">
    <source>
        <dbReference type="ARBA" id="ARBA00004533"/>
    </source>
</evidence>
<keyword evidence="6 7" id="KW-0472">Membrane</keyword>
<keyword evidence="3" id="KW-0997">Cell inner membrane</keyword>
<comment type="subcellular location">
    <subcellularLocation>
        <location evidence="1">Cell inner membrane</location>
    </subcellularLocation>
</comment>
<evidence type="ECO:0000256" key="2">
    <source>
        <dbReference type="ARBA" id="ARBA00022475"/>
    </source>
</evidence>
<dbReference type="EMBL" id="SSMD01000011">
    <property type="protein sequence ID" value="THD71545.1"/>
    <property type="molecule type" value="Genomic_DNA"/>
</dbReference>
<dbReference type="Proteomes" id="UP000306113">
    <property type="component" value="Unassembled WGS sequence"/>
</dbReference>
<feature type="transmembrane region" description="Helical" evidence="7">
    <location>
        <begin position="21"/>
        <end position="42"/>
    </location>
</feature>
<organism evidence="9 10">
    <name type="scientific">Thalassobius vesicularis</name>
    <dbReference type="NCBI Taxonomy" id="1294297"/>
    <lineage>
        <taxon>Bacteria</taxon>
        <taxon>Pseudomonadati</taxon>
        <taxon>Pseudomonadota</taxon>
        <taxon>Alphaproteobacteria</taxon>
        <taxon>Rhodobacterales</taxon>
        <taxon>Roseobacteraceae</taxon>
        <taxon>Thalassovita</taxon>
    </lineage>
</organism>
<evidence type="ECO:0000313" key="10">
    <source>
        <dbReference type="Proteomes" id="UP000306113"/>
    </source>
</evidence>
<gene>
    <name evidence="9" type="ORF">E7681_17215</name>
</gene>
<sequence length="700" mass="73767">MTNPPEIPIRPIRRSIWERVSVVWLVPVAALLIALGVGWQSWTDRGPVIVITFDSASGVKARETVLRYRDVTVGIVETVGFSPSLEQVEVTVRVDKDIAPYIDADAQFWVVRPEVSVQGVSGLDTVLSGVFIEGIWNTTADGLQRDHLGRKDAPLQRAGETGTIITLRASGETILSENTPLLYKGIEVGRTGKPHLSPDGAQVTSDAIVRAPYDTLINSATRFWDTSGFSFSLGANGAELDFTSLATLISGGLTFETIVSGGMPVTEGFTFDVYEDEETARASLFSDASAPGLQLAVVFRENISGLTTHAPVEYGGVRVGEVTSLRGLVDEARFGDARVRLLVALEIKPERLGLDAAILPEEAMAFLADRVAEGLRARLATESILTGGLKVELLQVENAPPATLEAPVDGVPVLPTTANNVQDVAATAQGVLKRVNDLPIEEVMASTINFLDNASSLLNDKDVKSIPGQVNGLLSDARNVVGSEQVQKLPASVDALLVSLQATTEDLRATLAKLNEADAINRLLAAIDAVGAASEQAGNSVAGVPQLVDQLSGLTAKINSLPLDSLLKELEAVAASTSTLLASDGAKSLPKSLNAALADLQQTLAQLRDGGLIDNANKTLASTASAADAVAQATKDLPEIAARLNDLVNQANATLAGFGENSGVNRDVRGAMRKIQEAADAVASLARALERRPNSIIIGR</sequence>
<dbReference type="AlphaFoldDB" id="A0A4S3M656"/>
<evidence type="ECO:0000256" key="7">
    <source>
        <dbReference type="SAM" id="Phobius"/>
    </source>
</evidence>
<dbReference type="Pfam" id="PF02470">
    <property type="entry name" value="MlaD"/>
    <property type="match status" value="2"/>
</dbReference>
<keyword evidence="4 7" id="KW-0812">Transmembrane</keyword>
<dbReference type="OrthoDB" id="9806984at2"/>
<evidence type="ECO:0000256" key="4">
    <source>
        <dbReference type="ARBA" id="ARBA00022692"/>
    </source>
</evidence>
<reference evidence="9 10" key="1">
    <citation type="submission" date="2019-04" db="EMBL/GenBank/DDBJ databases">
        <title>Draft genome sequence of Youngimonas vesicularis.</title>
        <authorList>
            <person name="Hameed A."/>
        </authorList>
    </citation>
    <scope>NUCLEOTIDE SEQUENCE [LARGE SCALE GENOMIC DNA]</scope>
    <source>
        <strain evidence="9 10">CC-AMW-E</strain>
    </source>
</reference>
<proteinExistence type="predicted"/>
<keyword evidence="10" id="KW-1185">Reference proteome</keyword>
<dbReference type="PANTHER" id="PTHR30462">
    <property type="entry name" value="INTERMEMBRANE TRANSPORT PROTEIN PQIB-RELATED"/>
    <property type="match status" value="1"/>
</dbReference>
<feature type="domain" description="Mce/MlaD" evidence="8">
    <location>
        <begin position="46"/>
        <end position="132"/>
    </location>
</feature>
<name>A0A4S3M656_9RHOB</name>
<keyword evidence="5 7" id="KW-1133">Transmembrane helix</keyword>
<evidence type="ECO:0000259" key="8">
    <source>
        <dbReference type="Pfam" id="PF02470"/>
    </source>
</evidence>